<feature type="transmembrane region" description="Helical" evidence="1">
    <location>
        <begin position="69"/>
        <end position="96"/>
    </location>
</feature>
<dbReference type="Gramene" id="OMO98271">
    <property type="protein sequence ID" value="OMO98271"/>
    <property type="gene ID" value="CCACVL1_04272"/>
</dbReference>
<feature type="transmembrane region" description="Helical" evidence="1">
    <location>
        <begin position="12"/>
        <end position="31"/>
    </location>
</feature>
<keyword evidence="1" id="KW-1133">Transmembrane helix</keyword>
<accession>A0A1R3JU43</accession>
<dbReference type="EMBL" id="AWWV01007119">
    <property type="protein sequence ID" value="OMO98271.1"/>
    <property type="molecule type" value="Genomic_DNA"/>
</dbReference>
<dbReference type="OrthoDB" id="10387446at2759"/>
<evidence type="ECO:0000313" key="2">
    <source>
        <dbReference type="EMBL" id="OMO98271.1"/>
    </source>
</evidence>
<sequence>MKIREYTNIDYWCITIVFIFLIIVCPLFGLFKIEALSRELLRLLVDEKVLIRGELEEEEDLGIQLVPTWFPAIPATGCCLFLLLSGLLCWLTNTYLYNILYVFRPDRALSASFFPKLIFPTLCCYVVAISMSLAILLAYVTILITRAIAASNRVLDHQLPPPAADRTDSKLTRFKVFETSPIPAVQSSILLCTRLVSPSRV</sequence>
<evidence type="ECO:0000313" key="3">
    <source>
        <dbReference type="Proteomes" id="UP000188268"/>
    </source>
</evidence>
<keyword evidence="1" id="KW-0812">Transmembrane</keyword>
<gene>
    <name evidence="2" type="ORF">CCACVL1_04272</name>
</gene>
<reference evidence="2 3" key="1">
    <citation type="submission" date="2013-09" db="EMBL/GenBank/DDBJ databases">
        <title>Corchorus capsularis genome sequencing.</title>
        <authorList>
            <person name="Alam M."/>
            <person name="Haque M.S."/>
            <person name="Islam M.S."/>
            <person name="Emdad E.M."/>
            <person name="Islam M.M."/>
            <person name="Ahmed B."/>
            <person name="Halim A."/>
            <person name="Hossen Q.M.M."/>
            <person name="Hossain M.Z."/>
            <person name="Ahmed R."/>
            <person name="Khan M.M."/>
            <person name="Islam R."/>
            <person name="Rashid M.M."/>
            <person name="Khan S.A."/>
            <person name="Rahman M.S."/>
            <person name="Alam M."/>
        </authorList>
    </citation>
    <scope>NUCLEOTIDE SEQUENCE [LARGE SCALE GENOMIC DNA]</scope>
    <source>
        <strain evidence="3">cv. CVL-1</strain>
        <tissue evidence="2">Whole seedling</tissue>
    </source>
</reference>
<organism evidence="2 3">
    <name type="scientific">Corchorus capsularis</name>
    <name type="common">Jute</name>
    <dbReference type="NCBI Taxonomy" id="210143"/>
    <lineage>
        <taxon>Eukaryota</taxon>
        <taxon>Viridiplantae</taxon>
        <taxon>Streptophyta</taxon>
        <taxon>Embryophyta</taxon>
        <taxon>Tracheophyta</taxon>
        <taxon>Spermatophyta</taxon>
        <taxon>Magnoliopsida</taxon>
        <taxon>eudicotyledons</taxon>
        <taxon>Gunneridae</taxon>
        <taxon>Pentapetalae</taxon>
        <taxon>rosids</taxon>
        <taxon>malvids</taxon>
        <taxon>Malvales</taxon>
        <taxon>Malvaceae</taxon>
        <taxon>Grewioideae</taxon>
        <taxon>Apeibeae</taxon>
        <taxon>Corchorus</taxon>
    </lineage>
</organism>
<comment type="caution">
    <text evidence="2">The sequence shown here is derived from an EMBL/GenBank/DDBJ whole genome shotgun (WGS) entry which is preliminary data.</text>
</comment>
<dbReference type="AlphaFoldDB" id="A0A1R3JU43"/>
<keyword evidence="1" id="KW-0472">Membrane</keyword>
<name>A0A1R3JU43_COCAP</name>
<keyword evidence="3" id="KW-1185">Reference proteome</keyword>
<evidence type="ECO:0000256" key="1">
    <source>
        <dbReference type="SAM" id="Phobius"/>
    </source>
</evidence>
<feature type="transmembrane region" description="Helical" evidence="1">
    <location>
        <begin position="117"/>
        <end position="144"/>
    </location>
</feature>
<proteinExistence type="predicted"/>
<protein>
    <submittedName>
        <fullName evidence="2">Uncharacterized protein</fullName>
    </submittedName>
</protein>
<dbReference type="Proteomes" id="UP000188268">
    <property type="component" value="Unassembled WGS sequence"/>
</dbReference>